<dbReference type="GO" id="GO:0005576">
    <property type="term" value="C:extracellular region"/>
    <property type="evidence" value="ECO:0007669"/>
    <property type="project" value="UniProtKB-ARBA"/>
</dbReference>
<dbReference type="EMBL" id="VWPT01000534">
    <property type="protein sequence ID" value="NXE57719.1"/>
    <property type="molecule type" value="Genomic_DNA"/>
</dbReference>
<evidence type="ECO:0000259" key="4">
    <source>
        <dbReference type="PROSITE" id="PS50835"/>
    </source>
</evidence>
<dbReference type="GO" id="GO:0002250">
    <property type="term" value="P:adaptive immune response"/>
    <property type="evidence" value="ECO:0007669"/>
    <property type="project" value="UniProtKB-KW"/>
</dbReference>
<dbReference type="AlphaFoldDB" id="A0A7K8NWQ6"/>
<feature type="non-terminal residue" evidence="5">
    <location>
        <position position="1"/>
    </location>
</feature>
<keyword evidence="3" id="KW-1280">Immunoglobulin</keyword>
<evidence type="ECO:0000256" key="3">
    <source>
        <dbReference type="ARBA" id="ARBA00043265"/>
    </source>
</evidence>
<dbReference type="Proteomes" id="UP000524187">
    <property type="component" value="Unassembled WGS sequence"/>
</dbReference>
<evidence type="ECO:0000256" key="1">
    <source>
        <dbReference type="ARBA" id="ARBA00022859"/>
    </source>
</evidence>
<accession>A0A7K8NWQ6</accession>
<name>A0A7K8NWQ6_CASCA</name>
<comment type="caution">
    <text evidence="5">The sequence shown here is derived from an EMBL/GenBank/DDBJ whole genome shotgun (WGS) entry which is preliminary data.</text>
</comment>
<proteinExistence type="predicted"/>
<feature type="non-terminal residue" evidence="5">
    <location>
        <position position="111"/>
    </location>
</feature>
<dbReference type="InterPro" id="IPR013783">
    <property type="entry name" value="Ig-like_fold"/>
</dbReference>
<evidence type="ECO:0000256" key="2">
    <source>
        <dbReference type="ARBA" id="ARBA00023130"/>
    </source>
</evidence>
<dbReference type="Gene3D" id="2.60.40.10">
    <property type="entry name" value="Immunoglobulins"/>
    <property type="match status" value="1"/>
</dbReference>
<dbReference type="GO" id="GO:0019814">
    <property type="term" value="C:immunoglobulin complex"/>
    <property type="evidence" value="ECO:0007669"/>
    <property type="project" value="UniProtKB-KW"/>
</dbReference>
<dbReference type="PROSITE" id="PS50835">
    <property type="entry name" value="IG_LIKE"/>
    <property type="match status" value="1"/>
</dbReference>
<sequence>QIQVVEASGGLRASGNAVNLSCHRSGYSFETFAVRWYGQSPGNRPEWVSYISSDSSSIRYMPAVEGRATASQDNPQAKAFLALRVLCPWDSARYFCAVTTVTRKPSELKHK</sequence>
<evidence type="ECO:0000313" key="5">
    <source>
        <dbReference type="EMBL" id="NXE57719.1"/>
    </source>
</evidence>
<keyword evidence="6" id="KW-1185">Reference proteome</keyword>
<feature type="domain" description="Ig-like" evidence="4">
    <location>
        <begin position="1"/>
        <end position="106"/>
    </location>
</feature>
<protein>
    <submittedName>
        <fullName evidence="5">HV03 protein</fullName>
    </submittedName>
</protein>
<dbReference type="InterPro" id="IPR013106">
    <property type="entry name" value="Ig_V-set"/>
</dbReference>
<reference evidence="5 6" key="1">
    <citation type="submission" date="2019-09" db="EMBL/GenBank/DDBJ databases">
        <title>Bird 10,000 Genomes (B10K) Project - Family phase.</title>
        <authorList>
            <person name="Zhang G."/>
        </authorList>
    </citation>
    <scope>NUCLEOTIDE SEQUENCE [LARGE SCALE GENOMIC DNA]</scope>
    <source>
        <strain evidence="5">B10K-LSUMZ-50683</strain>
        <tissue evidence="5">Muscle</tissue>
    </source>
</reference>
<dbReference type="InterPro" id="IPR036179">
    <property type="entry name" value="Ig-like_dom_sf"/>
</dbReference>
<keyword evidence="2" id="KW-1064">Adaptive immunity</keyword>
<dbReference type="InterPro" id="IPR007110">
    <property type="entry name" value="Ig-like_dom"/>
</dbReference>
<dbReference type="PANTHER" id="PTHR23266">
    <property type="entry name" value="IMMUNOGLOBULIN HEAVY CHAIN"/>
    <property type="match status" value="1"/>
</dbReference>
<dbReference type="InterPro" id="IPR050199">
    <property type="entry name" value="IgHV"/>
</dbReference>
<organism evidence="5 6">
    <name type="scientific">Casuarius casuarius</name>
    <name type="common">Southern cassowary</name>
    <name type="synonym">Struthio casuarius</name>
    <dbReference type="NCBI Taxonomy" id="8787"/>
    <lineage>
        <taxon>Eukaryota</taxon>
        <taxon>Metazoa</taxon>
        <taxon>Chordata</taxon>
        <taxon>Craniata</taxon>
        <taxon>Vertebrata</taxon>
        <taxon>Euteleostomi</taxon>
        <taxon>Archelosauria</taxon>
        <taxon>Archosauria</taxon>
        <taxon>Dinosauria</taxon>
        <taxon>Saurischia</taxon>
        <taxon>Theropoda</taxon>
        <taxon>Coelurosauria</taxon>
        <taxon>Aves</taxon>
        <taxon>Palaeognathae</taxon>
        <taxon>Casuariiformes</taxon>
        <taxon>Casuariidae</taxon>
        <taxon>Casuarius</taxon>
    </lineage>
</organism>
<evidence type="ECO:0000313" key="6">
    <source>
        <dbReference type="Proteomes" id="UP000524187"/>
    </source>
</evidence>
<dbReference type="SUPFAM" id="SSF48726">
    <property type="entry name" value="Immunoglobulin"/>
    <property type="match status" value="1"/>
</dbReference>
<dbReference type="Pfam" id="PF07686">
    <property type="entry name" value="V-set"/>
    <property type="match status" value="1"/>
</dbReference>
<dbReference type="SMART" id="SM00406">
    <property type="entry name" value="IGv"/>
    <property type="match status" value="1"/>
</dbReference>
<gene>
    <name evidence="5" type="primary">G4</name>
    <name evidence="5" type="ORF">CASCAS_R07194</name>
</gene>
<keyword evidence="1" id="KW-0391">Immunity</keyword>